<dbReference type="Gene3D" id="3.40.50.2000">
    <property type="entry name" value="Glycogen Phosphorylase B"/>
    <property type="match status" value="2"/>
</dbReference>
<sequence>MKVRVVGPAPGSAGGIGVMSAYLKSTGSHRTVLEFVDSGGTPGTRGQRSISFLRALSTAAVTADGDGAWVLEVSSKGSTWRKLLISVVLRVRRQPYAVHMHSGGYPRFFAQQSRFAKRLIRGLFTQASVVAVLGNGWGAYVRDKLGVPADRVVLLPNAVPGPDVVPGRGDEVRVLFAGRVGNRKGADTLLAAWQTLNTNGRATLILAGDLDDPDGSITQAVEAADDVEILGWLDGEALTQEMAGAKVLVLPSLAENLPLSLLEGMAWGLAPVVTPVGAVPEVVRDGENGLLVPVGDVAGLASALQKVIDDDAARDRLAAAARETWEQGYSLEGYRPKFDDMVERVARDHRAHAPWAPRRGHSSKESQQ</sequence>
<dbReference type="GO" id="GO:0016757">
    <property type="term" value="F:glycosyltransferase activity"/>
    <property type="evidence" value="ECO:0007669"/>
    <property type="project" value="UniProtKB-KW"/>
</dbReference>
<evidence type="ECO:0000313" key="5">
    <source>
        <dbReference type="EMBL" id="ROZ62214.1"/>
    </source>
</evidence>
<feature type="domain" description="Glycosyltransferase subfamily 4-like N-terminal" evidence="4">
    <location>
        <begin position="48"/>
        <end position="157"/>
    </location>
</feature>
<dbReference type="SUPFAM" id="SSF53756">
    <property type="entry name" value="UDP-Glycosyltransferase/glycogen phosphorylase"/>
    <property type="match status" value="1"/>
</dbReference>
<gene>
    <name evidence="5" type="ORF">EDL96_11035</name>
</gene>
<protein>
    <submittedName>
        <fullName evidence="5">Glycosyltransferase</fullName>
    </submittedName>
</protein>
<dbReference type="RefSeq" id="WP_123826072.1">
    <property type="nucleotide sequence ID" value="NZ_RKMF01000014.1"/>
</dbReference>
<keyword evidence="6" id="KW-1185">Reference proteome</keyword>
<evidence type="ECO:0000313" key="6">
    <source>
        <dbReference type="Proteomes" id="UP000270616"/>
    </source>
</evidence>
<proteinExistence type="predicted"/>
<comment type="caution">
    <text evidence="5">The sequence shown here is derived from an EMBL/GenBank/DDBJ whole genome shotgun (WGS) entry which is preliminary data.</text>
</comment>
<reference evidence="5 6" key="1">
    <citation type="submission" date="2018-10" db="EMBL/GenBank/DDBJ databases">
        <title>Kocuria sp. M5W7-7, whole genome shotgun sequence.</title>
        <authorList>
            <person name="Tuo L."/>
        </authorList>
    </citation>
    <scope>NUCLEOTIDE SEQUENCE [LARGE SCALE GENOMIC DNA]</scope>
    <source>
        <strain evidence="5 6">M5W7-7</strain>
    </source>
</reference>
<dbReference type="InterPro" id="IPR028098">
    <property type="entry name" value="Glyco_trans_4-like_N"/>
</dbReference>
<dbReference type="EMBL" id="RKMF01000014">
    <property type="protein sequence ID" value="ROZ62214.1"/>
    <property type="molecule type" value="Genomic_DNA"/>
</dbReference>
<evidence type="ECO:0000256" key="3">
    <source>
        <dbReference type="SAM" id="MobiDB-lite"/>
    </source>
</evidence>
<dbReference type="OrthoDB" id="477186at2"/>
<evidence type="ECO:0000256" key="2">
    <source>
        <dbReference type="ARBA" id="ARBA00022679"/>
    </source>
</evidence>
<feature type="region of interest" description="Disordered" evidence="3">
    <location>
        <begin position="349"/>
        <end position="368"/>
    </location>
</feature>
<organism evidence="5 6">
    <name type="scientific">Kocuria soli</name>
    <dbReference type="NCBI Taxonomy" id="2485125"/>
    <lineage>
        <taxon>Bacteria</taxon>
        <taxon>Bacillati</taxon>
        <taxon>Actinomycetota</taxon>
        <taxon>Actinomycetes</taxon>
        <taxon>Micrococcales</taxon>
        <taxon>Micrococcaceae</taxon>
        <taxon>Kocuria</taxon>
    </lineage>
</organism>
<dbReference type="Pfam" id="PF13692">
    <property type="entry name" value="Glyco_trans_1_4"/>
    <property type="match status" value="1"/>
</dbReference>
<accession>A0A3N3ZRA9</accession>
<dbReference type="PANTHER" id="PTHR12526">
    <property type="entry name" value="GLYCOSYLTRANSFERASE"/>
    <property type="match status" value="1"/>
</dbReference>
<dbReference type="Pfam" id="PF13579">
    <property type="entry name" value="Glyco_trans_4_4"/>
    <property type="match status" value="1"/>
</dbReference>
<dbReference type="CDD" id="cd03801">
    <property type="entry name" value="GT4_PimA-like"/>
    <property type="match status" value="1"/>
</dbReference>
<evidence type="ECO:0000259" key="4">
    <source>
        <dbReference type="Pfam" id="PF13579"/>
    </source>
</evidence>
<dbReference type="PANTHER" id="PTHR12526:SF510">
    <property type="entry name" value="D-INOSITOL 3-PHOSPHATE GLYCOSYLTRANSFERASE"/>
    <property type="match status" value="1"/>
</dbReference>
<keyword evidence="1" id="KW-0328">Glycosyltransferase</keyword>
<name>A0A3N3ZRA9_9MICC</name>
<dbReference type="Proteomes" id="UP000270616">
    <property type="component" value="Unassembled WGS sequence"/>
</dbReference>
<dbReference type="AlphaFoldDB" id="A0A3N3ZRA9"/>
<evidence type="ECO:0000256" key="1">
    <source>
        <dbReference type="ARBA" id="ARBA00022676"/>
    </source>
</evidence>
<keyword evidence="2 5" id="KW-0808">Transferase</keyword>